<name>A0A1B2J353_9LACO</name>
<dbReference type="EMBL" id="CP014931">
    <property type="protein sequence ID" value="ANZ68727.1"/>
    <property type="molecule type" value="Genomic_DNA"/>
</dbReference>
<dbReference type="InterPro" id="IPR025382">
    <property type="entry name" value="Cap4-like_endonuclease_dom"/>
</dbReference>
<geneLocation type="plasmid" evidence="3">
    <name>pl11995-7</name>
</geneLocation>
<dbReference type="AlphaFoldDB" id="A0A1B2J353"/>
<reference evidence="2 3" key="1">
    <citation type="submission" date="2016-03" db="EMBL/GenBank/DDBJ databases">
        <title>Pediococcus and Lactobacillus from brewery environment - whole genome sequencing and assembly.</title>
        <authorList>
            <person name="Behr J."/>
            <person name="Geissler A.J."/>
            <person name="Vogel R.F."/>
        </authorList>
    </citation>
    <scope>NUCLEOTIDE SEQUENCE [LARGE SCALE GENOMIC DNA]</scope>
    <source>
        <strain evidence="2 3">TMW 1.1995</strain>
        <plasmid evidence="3">pl11995-7</plasmid>
    </source>
</reference>
<keyword evidence="3" id="KW-1185">Reference proteome</keyword>
<dbReference type="Proteomes" id="UP000093267">
    <property type="component" value="Plasmid pL11995-7"/>
</dbReference>
<accession>A0A1B2J353</accession>
<evidence type="ECO:0000313" key="2">
    <source>
        <dbReference type="EMBL" id="ANZ68727.1"/>
    </source>
</evidence>
<dbReference type="RefSeq" id="WP_065937805.1">
    <property type="nucleotide sequence ID" value="NZ_CP014931.1"/>
</dbReference>
<feature type="domain" description="CD-NTase associated protein 4-like DNA endonuclease" evidence="1">
    <location>
        <begin position="10"/>
        <end position="99"/>
    </location>
</feature>
<keyword evidence="2" id="KW-0614">Plasmid</keyword>
<dbReference type="Pfam" id="PF14130">
    <property type="entry name" value="Cap4_nuclease"/>
    <property type="match status" value="1"/>
</dbReference>
<proteinExistence type="predicted"/>
<organism evidence="2 3">
    <name type="scientific">Secundilactobacillus paracollinoides</name>
    <dbReference type="NCBI Taxonomy" id="240427"/>
    <lineage>
        <taxon>Bacteria</taxon>
        <taxon>Bacillati</taxon>
        <taxon>Bacillota</taxon>
        <taxon>Bacilli</taxon>
        <taxon>Lactobacillales</taxon>
        <taxon>Lactobacillaceae</taxon>
        <taxon>Secundilactobacillus</taxon>
    </lineage>
</organism>
<sequence length="339" mass="38955">MNNKYNAAPTQTGFQYQTLCAVYFFLLKIESIACLNNEGQDDFDIVFQDGSTKFFQVKEIQNSTDKLTSQKIKDSLKTFTADVTAGSKITELGIVTNTSNPFGKSSRPGFANPYFSISYTNLTPAEKRQIDNGNSSSSKSKLTDSDLEKITITKIHYDGNDTDSKYQELLNKAKRFIGPTEILESQIDALLNEWLLTFERTAQNPKVTITKEKFTSITELVALDSPKFDDFFEFFDDDSNQDYIKNEYRDYLAKVCLDFQIRSEIDTNFREYQLKNRLREPSRKKRRKNFIEKYAPTLGTKIGLQNSSEDISISRLIIWLLIRQGSLCHSIEELVNIDY</sequence>
<gene>
    <name evidence="2" type="ORF">AYR63_16490</name>
</gene>
<protein>
    <recommendedName>
        <fullName evidence="1">CD-NTase associated protein 4-like DNA endonuclease domain-containing protein</fullName>
    </recommendedName>
</protein>
<evidence type="ECO:0000259" key="1">
    <source>
        <dbReference type="Pfam" id="PF14130"/>
    </source>
</evidence>
<evidence type="ECO:0000313" key="3">
    <source>
        <dbReference type="Proteomes" id="UP000093267"/>
    </source>
</evidence>
<dbReference type="GO" id="GO:0004518">
    <property type="term" value="F:nuclease activity"/>
    <property type="evidence" value="ECO:0007669"/>
    <property type="project" value="InterPro"/>
</dbReference>